<feature type="transmembrane region" description="Helical" evidence="15">
    <location>
        <begin position="159"/>
        <end position="179"/>
    </location>
</feature>
<dbReference type="GO" id="GO:0000155">
    <property type="term" value="F:phosphorelay sensor kinase activity"/>
    <property type="evidence" value="ECO:0007669"/>
    <property type="project" value="InterPro"/>
</dbReference>
<evidence type="ECO:0000256" key="4">
    <source>
        <dbReference type="ARBA" id="ARBA00022475"/>
    </source>
</evidence>
<dbReference type="Gene3D" id="3.30.565.10">
    <property type="entry name" value="Histidine kinase-like ATPase, C-terminal domain"/>
    <property type="match status" value="1"/>
</dbReference>
<keyword evidence="14 15" id="KW-0472">Membrane</keyword>
<evidence type="ECO:0000256" key="10">
    <source>
        <dbReference type="ARBA" id="ARBA00022777"/>
    </source>
</evidence>
<evidence type="ECO:0000256" key="13">
    <source>
        <dbReference type="ARBA" id="ARBA00023012"/>
    </source>
</evidence>
<evidence type="ECO:0000256" key="14">
    <source>
        <dbReference type="ARBA" id="ARBA00023136"/>
    </source>
</evidence>
<dbReference type="EC" id="2.7.13.3" evidence="3"/>
<dbReference type="PRINTS" id="PR00344">
    <property type="entry name" value="BCTRLSENSOR"/>
</dbReference>
<evidence type="ECO:0000256" key="8">
    <source>
        <dbReference type="ARBA" id="ARBA00022692"/>
    </source>
</evidence>
<evidence type="ECO:0000256" key="7">
    <source>
        <dbReference type="ARBA" id="ARBA00022679"/>
    </source>
</evidence>
<dbReference type="GO" id="GO:0005886">
    <property type="term" value="C:plasma membrane"/>
    <property type="evidence" value="ECO:0007669"/>
    <property type="project" value="UniProtKB-SubCell"/>
</dbReference>
<dbReference type="InterPro" id="IPR003660">
    <property type="entry name" value="HAMP_dom"/>
</dbReference>
<accession>A0A1B1ANH8</accession>
<dbReference type="PROSITE" id="PS50109">
    <property type="entry name" value="HIS_KIN"/>
    <property type="match status" value="1"/>
</dbReference>
<dbReference type="AlphaFoldDB" id="A0A1B1ANH8"/>
<keyword evidence="10" id="KW-0418">Kinase</keyword>
<dbReference type="InParanoid" id="A0A1B1ANH8"/>
<evidence type="ECO:0000256" key="5">
    <source>
        <dbReference type="ARBA" id="ARBA00022519"/>
    </source>
</evidence>
<dbReference type="SUPFAM" id="SSF47384">
    <property type="entry name" value="Homodimeric domain of signal transducing histidine kinase"/>
    <property type="match status" value="1"/>
</dbReference>
<dbReference type="FunCoup" id="A0A1B1ANH8">
    <property type="interactions" value="131"/>
</dbReference>
<evidence type="ECO:0000256" key="9">
    <source>
        <dbReference type="ARBA" id="ARBA00022741"/>
    </source>
</evidence>
<comment type="subcellular location">
    <subcellularLocation>
        <location evidence="2">Cell inner membrane</location>
        <topology evidence="2">Multi-pass membrane protein</topology>
    </subcellularLocation>
</comment>
<proteinExistence type="predicted"/>
<keyword evidence="5" id="KW-0997">Cell inner membrane</keyword>
<dbReference type="InterPro" id="IPR004358">
    <property type="entry name" value="Sig_transdc_His_kin-like_C"/>
</dbReference>
<dbReference type="InterPro" id="IPR050980">
    <property type="entry name" value="2C_sensor_his_kinase"/>
</dbReference>
<dbReference type="Pfam" id="PF00672">
    <property type="entry name" value="HAMP"/>
    <property type="match status" value="1"/>
</dbReference>
<keyword evidence="13" id="KW-0902">Two-component regulatory system</keyword>
<evidence type="ECO:0000313" key="18">
    <source>
        <dbReference type="EMBL" id="ANP48101.1"/>
    </source>
</evidence>
<dbReference type="CDD" id="cd00082">
    <property type="entry name" value="HisKA"/>
    <property type="match status" value="1"/>
</dbReference>
<dbReference type="CDD" id="cd00075">
    <property type="entry name" value="HATPase"/>
    <property type="match status" value="1"/>
</dbReference>
<protein>
    <recommendedName>
        <fullName evidence="3">histidine kinase</fullName>
        <ecNumber evidence="3">2.7.13.3</ecNumber>
    </recommendedName>
</protein>
<evidence type="ECO:0000313" key="19">
    <source>
        <dbReference type="Proteomes" id="UP000092498"/>
    </source>
</evidence>
<feature type="domain" description="HAMP" evidence="17">
    <location>
        <begin position="180"/>
        <end position="232"/>
    </location>
</feature>
<dbReference type="SMART" id="SM00388">
    <property type="entry name" value="HisKA"/>
    <property type="match status" value="1"/>
</dbReference>
<dbReference type="InterPro" id="IPR036097">
    <property type="entry name" value="HisK_dim/P_sf"/>
</dbReference>
<dbReference type="SMART" id="SM00387">
    <property type="entry name" value="HATPase_c"/>
    <property type="match status" value="1"/>
</dbReference>
<organism evidence="18 19">
    <name type="scientific">Candidatus Viadribacter manganicus</name>
    <dbReference type="NCBI Taxonomy" id="1759059"/>
    <lineage>
        <taxon>Bacteria</taxon>
        <taxon>Pseudomonadati</taxon>
        <taxon>Pseudomonadota</taxon>
        <taxon>Alphaproteobacteria</taxon>
        <taxon>Hyphomonadales</taxon>
        <taxon>Hyphomonadaceae</taxon>
        <taxon>Candidatus Viadribacter</taxon>
    </lineage>
</organism>
<evidence type="ECO:0000256" key="15">
    <source>
        <dbReference type="SAM" id="Phobius"/>
    </source>
</evidence>
<evidence type="ECO:0000256" key="3">
    <source>
        <dbReference type="ARBA" id="ARBA00012438"/>
    </source>
</evidence>
<evidence type="ECO:0000256" key="12">
    <source>
        <dbReference type="ARBA" id="ARBA00022989"/>
    </source>
</evidence>
<keyword evidence="4" id="KW-1003">Cell membrane</keyword>
<dbReference type="PANTHER" id="PTHR44936:SF5">
    <property type="entry name" value="SENSOR HISTIDINE KINASE ENVZ"/>
    <property type="match status" value="1"/>
</dbReference>
<dbReference type="Pfam" id="PF00512">
    <property type="entry name" value="HisKA"/>
    <property type="match status" value="1"/>
</dbReference>
<evidence type="ECO:0000259" key="16">
    <source>
        <dbReference type="PROSITE" id="PS50109"/>
    </source>
</evidence>
<evidence type="ECO:0000256" key="2">
    <source>
        <dbReference type="ARBA" id="ARBA00004429"/>
    </source>
</evidence>
<keyword evidence="11" id="KW-0067">ATP-binding</keyword>
<evidence type="ECO:0000256" key="11">
    <source>
        <dbReference type="ARBA" id="ARBA00022840"/>
    </source>
</evidence>
<dbReference type="PANTHER" id="PTHR44936">
    <property type="entry name" value="SENSOR PROTEIN CREC"/>
    <property type="match status" value="1"/>
</dbReference>
<dbReference type="SUPFAM" id="SSF55874">
    <property type="entry name" value="ATPase domain of HSP90 chaperone/DNA topoisomerase II/histidine kinase"/>
    <property type="match status" value="1"/>
</dbReference>
<reference evidence="18 19" key="1">
    <citation type="submission" date="2015-11" db="EMBL/GenBank/DDBJ databases">
        <title>Whole-Genome Sequence of Candidatus Oderbacter manganicum from the National Park Lower Oder Valley, Germany.</title>
        <authorList>
            <person name="Braun B."/>
            <person name="Liere K."/>
            <person name="Szewzyk U."/>
        </authorList>
    </citation>
    <scope>NUCLEOTIDE SEQUENCE [LARGE SCALE GENOMIC DNA]</scope>
    <source>
        <strain evidence="18 19">OTSz_A_272</strain>
    </source>
</reference>
<dbReference type="Pfam" id="PF02518">
    <property type="entry name" value="HATPase_c"/>
    <property type="match status" value="1"/>
</dbReference>
<dbReference type="GO" id="GO:0005524">
    <property type="term" value="F:ATP binding"/>
    <property type="evidence" value="ECO:0007669"/>
    <property type="project" value="UniProtKB-KW"/>
</dbReference>
<dbReference type="PROSITE" id="PS50885">
    <property type="entry name" value="HAMP"/>
    <property type="match status" value="1"/>
</dbReference>
<feature type="transmembrane region" description="Helical" evidence="15">
    <location>
        <begin position="12"/>
        <end position="35"/>
    </location>
</feature>
<evidence type="ECO:0000256" key="1">
    <source>
        <dbReference type="ARBA" id="ARBA00000085"/>
    </source>
</evidence>
<dbReference type="SMART" id="SM00304">
    <property type="entry name" value="HAMP"/>
    <property type="match status" value="1"/>
</dbReference>
<dbReference type="EMBL" id="CP013244">
    <property type="protein sequence ID" value="ANP48101.1"/>
    <property type="molecule type" value="Genomic_DNA"/>
</dbReference>
<keyword evidence="7" id="KW-0808">Transferase</keyword>
<keyword evidence="9" id="KW-0547">Nucleotide-binding</keyword>
<evidence type="ECO:0000259" key="17">
    <source>
        <dbReference type="PROSITE" id="PS50885"/>
    </source>
</evidence>
<evidence type="ECO:0000256" key="6">
    <source>
        <dbReference type="ARBA" id="ARBA00022553"/>
    </source>
</evidence>
<dbReference type="InterPro" id="IPR036890">
    <property type="entry name" value="HATPase_C_sf"/>
</dbReference>
<dbReference type="STRING" id="1759059.ATE48_15075"/>
<dbReference type="KEGG" id="cbot:ATE48_15075"/>
<keyword evidence="8 15" id="KW-0812">Transmembrane</keyword>
<dbReference type="OrthoDB" id="9804645at2"/>
<comment type="catalytic activity">
    <reaction evidence="1">
        <text>ATP + protein L-histidine = ADP + protein N-phospho-L-histidine.</text>
        <dbReference type="EC" id="2.7.13.3"/>
    </reaction>
</comment>
<sequence length="439" mass="48764">MRFRDILPKGLYWRTLLIIVAPAALLQLIITLVFLDDHWQATSKRMSQGVAADVALIIQLYERNPTQENFESLREYAMRPLRLEIELQPDAELAIPRCRGWGSTLDGYLLRALQSDISREVWYDSTCPGPQVLIRVPIENGVLQLKAYRDRVQARSGPLFVTWISGATIFLIIVSVIFIRNQVRPIENLADAMERFGRGEDTGYIRARGAREVRGATLAFQDMRQRIKKHIDQRSQLLAGVSHDLRTPLTRLKLQLAMMPDSPEIEDIKRDLAEMEETLDEYLTFAKGLADETPELVNITKVVEEVVADTARGGADVAIESGAASISTPGRARALKRCLANLIDNAAAHGDRVRVAISSTETAITVSVDDNGPGIPEELYEEAFRPFSRLDETRSRNQKGVGLGLAIARDVARSHGGDISLSQSPLGGLRAALRLPRPA</sequence>
<name>A0A1B1ANH8_9PROT</name>
<dbReference type="Gene3D" id="1.10.287.130">
    <property type="match status" value="1"/>
</dbReference>
<dbReference type="InterPro" id="IPR003661">
    <property type="entry name" value="HisK_dim/P_dom"/>
</dbReference>
<keyword evidence="19" id="KW-1185">Reference proteome</keyword>
<keyword evidence="12 15" id="KW-1133">Transmembrane helix</keyword>
<gene>
    <name evidence="18" type="ORF">ATE48_15075</name>
</gene>
<dbReference type="Proteomes" id="UP000092498">
    <property type="component" value="Chromosome"/>
</dbReference>
<dbReference type="InterPro" id="IPR003594">
    <property type="entry name" value="HATPase_dom"/>
</dbReference>
<keyword evidence="6" id="KW-0597">Phosphoprotein</keyword>
<feature type="domain" description="Histidine kinase" evidence="16">
    <location>
        <begin position="240"/>
        <end position="439"/>
    </location>
</feature>
<dbReference type="InterPro" id="IPR005467">
    <property type="entry name" value="His_kinase_dom"/>
</dbReference>